<dbReference type="InterPro" id="IPR023214">
    <property type="entry name" value="HAD_sf"/>
</dbReference>
<dbReference type="GO" id="GO:0016787">
    <property type="term" value="F:hydrolase activity"/>
    <property type="evidence" value="ECO:0007669"/>
    <property type="project" value="UniProtKB-KW"/>
</dbReference>
<sequence>MRALFDLTAAYEPTDAQRRDPVPPVEAVLFDFSNTLFHMIDTPAWLRSVGLAATREIPCAATLDDLATAAARPGVAAAQRGRDLSDDAHRAAMRMWFAQVGALRGIEDTAIDLLRAPEAWVPYPDSAEVLQALADRGVRVGVVSDIGWDIRVHARAAGVEHLVGTWVLSCELGVEKPEPAMFTTACTALGVDPRATLMVGDNPARDGGAVAAGCRAFLLPSEFRLGERGLGAVLSLLG</sequence>
<dbReference type="RefSeq" id="WP_179796216.1">
    <property type="nucleotide sequence ID" value="NZ_BAABHP010000019.1"/>
</dbReference>
<evidence type="ECO:0000313" key="1">
    <source>
        <dbReference type="EMBL" id="NYD38826.1"/>
    </source>
</evidence>
<accession>A0A7Y9J882</accession>
<dbReference type="Proteomes" id="UP000535890">
    <property type="component" value="Unassembled WGS sequence"/>
</dbReference>
<keyword evidence="2" id="KW-1185">Reference proteome</keyword>
<proteinExistence type="predicted"/>
<evidence type="ECO:0000313" key="2">
    <source>
        <dbReference type="Proteomes" id="UP000535890"/>
    </source>
</evidence>
<keyword evidence="1" id="KW-0378">Hydrolase</keyword>
<dbReference type="PANTHER" id="PTHR46649:SF4">
    <property type="entry name" value="HALOACID DEHALOGENASE-LIKE HYDROLASE (HAD) SUPERFAMILY PROTEIN"/>
    <property type="match status" value="1"/>
</dbReference>
<dbReference type="PANTHER" id="PTHR46649">
    <property type="match status" value="1"/>
</dbReference>
<organism evidence="1 2">
    <name type="scientific">Actinomycetospora corticicola</name>
    <dbReference type="NCBI Taxonomy" id="663602"/>
    <lineage>
        <taxon>Bacteria</taxon>
        <taxon>Bacillati</taxon>
        <taxon>Actinomycetota</taxon>
        <taxon>Actinomycetes</taxon>
        <taxon>Pseudonocardiales</taxon>
        <taxon>Pseudonocardiaceae</taxon>
        <taxon>Actinomycetospora</taxon>
    </lineage>
</organism>
<dbReference type="InterPro" id="IPR006439">
    <property type="entry name" value="HAD-SF_hydro_IA"/>
</dbReference>
<gene>
    <name evidence="1" type="ORF">BJ983_004928</name>
</gene>
<reference evidence="1 2" key="1">
    <citation type="submission" date="2020-07" db="EMBL/GenBank/DDBJ databases">
        <title>Sequencing the genomes of 1000 actinobacteria strains.</title>
        <authorList>
            <person name="Klenk H.-P."/>
        </authorList>
    </citation>
    <scope>NUCLEOTIDE SEQUENCE [LARGE SCALE GENOMIC DNA]</scope>
    <source>
        <strain evidence="1 2">DSM 45772</strain>
    </source>
</reference>
<dbReference type="EMBL" id="JACCBN010000001">
    <property type="protein sequence ID" value="NYD38826.1"/>
    <property type="molecule type" value="Genomic_DNA"/>
</dbReference>
<dbReference type="NCBIfam" id="TIGR01549">
    <property type="entry name" value="HAD-SF-IA-v1"/>
    <property type="match status" value="1"/>
</dbReference>
<protein>
    <submittedName>
        <fullName evidence="1">HAD superfamily hydrolase (TIGR01493 family)</fullName>
    </submittedName>
</protein>
<dbReference type="SFLD" id="SFLDG01129">
    <property type="entry name" value="C1.5:_HAD__Beta-PGM__Phosphata"/>
    <property type="match status" value="1"/>
</dbReference>
<name>A0A7Y9J882_9PSEU</name>
<dbReference type="InterPro" id="IPR036412">
    <property type="entry name" value="HAD-like_sf"/>
</dbReference>
<dbReference type="NCBIfam" id="TIGR01509">
    <property type="entry name" value="HAD-SF-IA-v3"/>
    <property type="match status" value="1"/>
</dbReference>
<dbReference type="SFLD" id="SFLDS00003">
    <property type="entry name" value="Haloacid_Dehalogenase"/>
    <property type="match status" value="1"/>
</dbReference>
<comment type="caution">
    <text evidence="1">The sequence shown here is derived from an EMBL/GenBank/DDBJ whole genome shotgun (WGS) entry which is preliminary data.</text>
</comment>
<dbReference type="AlphaFoldDB" id="A0A7Y9J882"/>
<dbReference type="SUPFAM" id="SSF56784">
    <property type="entry name" value="HAD-like"/>
    <property type="match status" value="1"/>
</dbReference>
<dbReference type="Gene3D" id="3.40.50.1000">
    <property type="entry name" value="HAD superfamily/HAD-like"/>
    <property type="match status" value="1"/>
</dbReference>
<dbReference type="Pfam" id="PF00702">
    <property type="entry name" value="Hydrolase"/>
    <property type="match status" value="1"/>
</dbReference>